<proteinExistence type="predicted"/>
<evidence type="ECO:0000313" key="2">
    <source>
        <dbReference type="Proteomes" id="UP000237797"/>
    </source>
</evidence>
<reference evidence="1 2" key="1">
    <citation type="submission" date="2018-03" db="EMBL/GenBank/DDBJ databases">
        <title>Genomic Encyclopedia of Archaeal and Bacterial Type Strains, Phase II (KMG-II): from individual species to whole genera.</title>
        <authorList>
            <person name="Goeker M."/>
        </authorList>
    </citation>
    <scope>NUCLEOTIDE SEQUENCE [LARGE SCALE GENOMIC DNA]</scope>
    <source>
        <strain evidence="1 2">DSM 44946</strain>
    </source>
</reference>
<comment type="caution">
    <text evidence="1">The sequence shown here is derived from an EMBL/GenBank/DDBJ whole genome shotgun (WGS) entry which is preliminary data.</text>
</comment>
<sequence>MEPVHKRVAELWWKNRKLRMRLSVNEINDWNTSLDWIVHYKHKKHWFEFTIANIRAHEKEYGRIPDSIREYWEEALDANLEHCWAVHKMHEMGRLAVAIGQTEWAHEICAVLDEMGEGEGAKRTWAEG</sequence>
<protein>
    <submittedName>
        <fullName evidence="1">Uncharacterized protein</fullName>
    </submittedName>
</protein>
<dbReference type="RefSeq" id="WP_106345005.1">
    <property type="nucleotide sequence ID" value="NZ_PVNE01000010.1"/>
</dbReference>
<dbReference type="Pfam" id="PF24704">
    <property type="entry name" value="DUF7667"/>
    <property type="match status" value="1"/>
</dbReference>
<evidence type="ECO:0000313" key="1">
    <source>
        <dbReference type="EMBL" id="PRX40901.1"/>
    </source>
</evidence>
<name>A0A2T0LFC8_9BACL</name>
<gene>
    <name evidence="1" type="ORF">CLV97_11093</name>
</gene>
<dbReference type="InterPro" id="IPR056084">
    <property type="entry name" value="DUF7667"/>
</dbReference>
<dbReference type="OrthoDB" id="2969567at2"/>
<keyword evidence="2" id="KW-1185">Reference proteome</keyword>
<organism evidence="1 2">
    <name type="scientific">Planifilum fimeticola</name>
    <dbReference type="NCBI Taxonomy" id="201975"/>
    <lineage>
        <taxon>Bacteria</taxon>
        <taxon>Bacillati</taxon>
        <taxon>Bacillota</taxon>
        <taxon>Bacilli</taxon>
        <taxon>Bacillales</taxon>
        <taxon>Thermoactinomycetaceae</taxon>
        <taxon>Planifilum</taxon>
    </lineage>
</organism>
<accession>A0A2T0LFC8</accession>
<dbReference type="AlphaFoldDB" id="A0A2T0LFC8"/>
<dbReference type="EMBL" id="PVNE01000010">
    <property type="protein sequence ID" value="PRX40901.1"/>
    <property type="molecule type" value="Genomic_DNA"/>
</dbReference>
<dbReference type="Proteomes" id="UP000237797">
    <property type="component" value="Unassembled WGS sequence"/>
</dbReference>